<dbReference type="EC" id="1.3.1.124" evidence="3"/>
<keyword evidence="7" id="KW-1185">Reference proteome</keyword>
<dbReference type="Pfam" id="PF13561">
    <property type="entry name" value="adh_short_C2"/>
    <property type="match status" value="1"/>
</dbReference>
<evidence type="ECO:0000313" key="7">
    <source>
        <dbReference type="Proteomes" id="UP000838763"/>
    </source>
</evidence>
<evidence type="ECO:0000256" key="1">
    <source>
        <dbReference type="ARBA" id="ARBA00022857"/>
    </source>
</evidence>
<evidence type="ECO:0000256" key="2">
    <source>
        <dbReference type="ARBA" id="ARBA00023002"/>
    </source>
</evidence>
<dbReference type="GO" id="GO:0009062">
    <property type="term" value="P:fatty acid catabolic process"/>
    <property type="evidence" value="ECO:0007669"/>
    <property type="project" value="InterPro"/>
</dbReference>
<comment type="catalytic activity">
    <reaction evidence="4">
        <text>a (2E,4E)-dienoyl-CoA + NADPH + H(+) = a 4,5-saturated-(3E)-enoyl-CoA + NADP(+)</text>
        <dbReference type="Rhea" id="RHEA:45912"/>
        <dbReference type="ChEBI" id="CHEBI:15378"/>
        <dbReference type="ChEBI" id="CHEBI:57783"/>
        <dbReference type="ChEBI" id="CHEBI:58349"/>
        <dbReference type="ChEBI" id="CHEBI:85101"/>
        <dbReference type="ChEBI" id="CHEBI:85493"/>
        <dbReference type="EC" id="1.3.1.124"/>
    </reaction>
</comment>
<dbReference type="EMBL" id="CALLCH030000021">
    <property type="protein sequence ID" value="CAI4220194.1"/>
    <property type="molecule type" value="Genomic_DNA"/>
</dbReference>
<reference evidence="6" key="1">
    <citation type="submission" date="2022-11" db="EMBL/GenBank/DDBJ databases">
        <authorList>
            <person name="Scott C."/>
            <person name="Bruce N."/>
        </authorList>
    </citation>
    <scope>NUCLEOTIDE SEQUENCE</scope>
</reference>
<keyword evidence="2" id="KW-0560">Oxidoreductase</keyword>
<dbReference type="PANTHER" id="PTHR43296:SF2">
    <property type="entry name" value="PEROXISOMAL 2,4-DIENOYL-COA REDUCTASE [(3E)-ENOYL-COA-PRODUCING]"/>
    <property type="match status" value="1"/>
</dbReference>
<dbReference type="GO" id="GO:0008670">
    <property type="term" value="F:2,4-dienoyl-CoA reductase (NADPH) activity"/>
    <property type="evidence" value="ECO:0007669"/>
    <property type="project" value="InterPro"/>
</dbReference>
<evidence type="ECO:0000256" key="5">
    <source>
        <dbReference type="ARBA" id="ARBA00048340"/>
    </source>
</evidence>
<dbReference type="Proteomes" id="UP000838763">
    <property type="component" value="Unassembled WGS sequence"/>
</dbReference>
<gene>
    <name evidence="6" type="ORF">PPNO1_LOCUS9735</name>
</gene>
<name>A0A9P1ME78_9PEZI</name>
<dbReference type="OrthoDB" id="2136131at2759"/>
<dbReference type="SUPFAM" id="SSF51735">
    <property type="entry name" value="NAD(P)-binding Rossmann-fold domains"/>
    <property type="match status" value="1"/>
</dbReference>
<dbReference type="InterPro" id="IPR036291">
    <property type="entry name" value="NAD(P)-bd_dom_sf"/>
</dbReference>
<organism evidence="6 7">
    <name type="scientific">Parascedosporium putredinis</name>
    <dbReference type="NCBI Taxonomy" id="1442378"/>
    <lineage>
        <taxon>Eukaryota</taxon>
        <taxon>Fungi</taxon>
        <taxon>Dikarya</taxon>
        <taxon>Ascomycota</taxon>
        <taxon>Pezizomycotina</taxon>
        <taxon>Sordariomycetes</taxon>
        <taxon>Hypocreomycetidae</taxon>
        <taxon>Microascales</taxon>
        <taxon>Microascaceae</taxon>
        <taxon>Parascedosporium</taxon>
    </lineage>
</organism>
<comment type="caution">
    <text evidence="6">The sequence shown here is derived from an EMBL/GenBank/DDBJ whole genome shotgun (WGS) entry which is preliminary data.</text>
</comment>
<evidence type="ECO:0000256" key="3">
    <source>
        <dbReference type="ARBA" id="ARBA00026117"/>
    </source>
</evidence>
<evidence type="ECO:0000313" key="6">
    <source>
        <dbReference type="EMBL" id="CAI4220194.1"/>
    </source>
</evidence>
<evidence type="ECO:0000256" key="4">
    <source>
        <dbReference type="ARBA" id="ARBA00048009"/>
    </source>
</evidence>
<dbReference type="AlphaFoldDB" id="A0A9P1ME78"/>
<dbReference type="GO" id="GO:0005777">
    <property type="term" value="C:peroxisome"/>
    <property type="evidence" value="ECO:0007669"/>
    <property type="project" value="TreeGrafter"/>
</dbReference>
<dbReference type="InterPro" id="IPR045017">
    <property type="entry name" value="DECR2-like"/>
</dbReference>
<proteinExistence type="predicted"/>
<protein>
    <recommendedName>
        <fullName evidence="3">2,4-dienoyl-CoA reductase [(3E)-enoyl-CoA-producing]</fullName>
        <ecNumber evidence="3">1.3.1.124</ecNumber>
    </recommendedName>
</protein>
<keyword evidence="1" id="KW-0521">NADP</keyword>
<dbReference type="PRINTS" id="PR00081">
    <property type="entry name" value="GDHRDH"/>
</dbReference>
<dbReference type="PANTHER" id="PTHR43296">
    <property type="entry name" value="PEROXISOMAL 2,4-DIENOYL-COA REDUCTASE"/>
    <property type="match status" value="1"/>
</dbReference>
<sequence length="166" mass="17561">MDIDVLGSYNTVKATLPYLVKNSSRPRSTMPGGASRPVGKIIFVSATMHYNGTPLQAHVCAAKAAVDSLAHTVCIEYGPLAITSNVISPGPVADTEATSRLFTDGQQSCVKQIPSGRLGSVIDIADATIYLFSKAGDYVNGEIRVGRSLVAAICLVSKLSKRRNFC</sequence>
<dbReference type="InterPro" id="IPR002347">
    <property type="entry name" value="SDR_fam"/>
</dbReference>
<dbReference type="Gene3D" id="3.40.50.720">
    <property type="entry name" value="NAD(P)-binding Rossmann-like Domain"/>
    <property type="match status" value="1"/>
</dbReference>
<accession>A0A9P1ME78</accession>
<comment type="catalytic activity">
    <reaction evidence="5">
        <text>a (2E,4Z)-dienoyl-CoA + NADPH + H(+) = a 4,5-saturated-(3E)-enoyl-CoA + NADP(+)</text>
        <dbReference type="Rhea" id="RHEA:61892"/>
        <dbReference type="ChEBI" id="CHEBI:15378"/>
        <dbReference type="ChEBI" id="CHEBI:57783"/>
        <dbReference type="ChEBI" id="CHEBI:58349"/>
        <dbReference type="ChEBI" id="CHEBI:85099"/>
        <dbReference type="ChEBI" id="CHEBI:85493"/>
        <dbReference type="EC" id="1.3.1.124"/>
    </reaction>
</comment>